<dbReference type="Gene3D" id="3.10.20.370">
    <property type="match status" value="1"/>
</dbReference>
<dbReference type="GO" id="GO:0015074">
    <property type="term" value="P:DNA integration"/>
    <property type="evidence" value="ECO:0007669"/>
    <property type="project" value="InterPro"/>
</dbReference>
<dbReference type="CDD" id="cd09274">
    <property type="entry name" value="RNase_HI_RT_Ty3"/>
    <property type="match status" value="1"/>
</dbReference>
<dbReference type="PROSITE" id="PS50878">
    <property type="entry name" value="RT_POL"/>
    <property type="match status" value="1"/>
</dbReference>
<dbReference type="InterPro" id="IPR001584">
    <property type="entry name" value="Integrase_cat-core"/>
</dbReference>
<dbReference type="InterPro" id="IPR001995">
    <property type="entry name" value="Peptidase_A2_cat"/>
</dbReference>
<keyword evidence="2" id="KW-0645">Protease</keyword>
<dbReference type="Pfam" id="PF00078">
    <property type="entry name" value="RVT_1"/>
    <property type="match status" value="1"/>
</dbReference>
<dbReference type="GO" id="GO:0006508">
    <property type="term" value="P:proteolysis"/>
    <property type="evidence" value="ECO:0007669"/>
    <property type="project" value="UniProtKB-KW"/>
</dbReference>
<dbReference type="InterPro" id="IPR043502">
    <property type="entry name" value="DNA/RNA_pol_sf"/>
</dbReference>
<evidence type="ECO:0000256" key="3">
    <source>
        <dbReference type="ARBA" id="ARBA00022679"/>
    </source>
</evidence>
<keyword evidence="9" id="KW-0862">Zinc</keyword>
<dbReference type="FunFam" id="3.10.10.10:FF:000007">
    <property type="entry name" value="Retrovirus-related Pol polyprotein from transposon 17.6-like Protein"/>
    <property type="match status" value="1"/>
</dbReference>
<evidence type="ECO:0000259" key="13">
    <source>
        <dbReference type="PROSITE" id="PS50994"/>
    </source>
</evidence>
<dbReference type="GO" id="GO:0004190">
    <property type="term" value="F:aspartic-type endopeptidase activity"/>
    <property type="evidence" value="ECO:0007669"/>
    <property type="project" value="InterPro"/>
</dbReference>
<evidence type="ECO:0000259" key="10">
    <source>
        <dbReference type="PROSITE" id="PS50103"/>
    </source>
</evidence>
<evidence type="ECO:0000256" key="7">
    <source>
        <dbReference type="ARBA" id="ARBA00022801"/>
    </source>
</evidence>
<dbReference type="InterPro" id="IPR021109">
    <property type="entry name" value="Peptidase_aspartic_dom_sf"/>
</dbReference>
<dbReference type="Gene3D" id="3.10.10.10">
    <property type="entry name" value="HIV Type 1 Reverse Transcriptase, subunit A, domain 1"/>
    <property type="match status" value="1"/>
</dbReference>
<dbReference type="SUPFAM" id="SSF53098">
    <property type="entry name" value="Ribonuclease H-like"/>
    <property type="match status" value="1"/>
</dbReference>
<keyword evidence="6" id="KW-0255">Endonuclease</keyword>
<dbReference type="InterPro" id="IPR041373">
    <property type="entry name" value="RT_RNaseH"/>
</dbReference>
<dbReference type="GO" id="GO:0003964">
    <property type="term" value="F:RNA-directed DNA polymerase activity"/>
    <property type="evidence" value="ECO:0007669"/>
    <property type="project" value="UniProtKB-KW"/>
</dbReference>
<evidence type="ECO:0000256" key="8">
    <source>
        <dbReference type="ARBA" id="ARBA00022918"/>
    </source>
</evidence>
<dbReference type="Proteomes" id="UP001153709">
    <property type="component" value="Chromosome 3"/>
</dbReference>
<dbReference type="Pfam" id="PF00642">
    <property type="entry name" value="zf-CCCH"/>
    <property type="match status" value="1"/>
</dbReference>
<dbReference type="PROSITE" id="PS00141">
    <property type="entry name" value="ASP_PROTEASE"/>
    <property type="match status" value="1"/>
</dbReference>
<dbReference type="OrthoDB" id="6777381at2759"/>
<dbReference type="GO" id="GO:0042575">
    <property type="term" value="C:DNA polymerase complex"/>
    <property type="evidence" value="ECO:0007669"/>
    <property type="project" value="UniProtKB-ARBA"/>
</dbReference>
<keyword evidence="9" id="KW-0863">Zinc-finger</keyword>
<dbReference type="EMBL" id="OU898278">
    <property type="protein sequence ID" value="CAG9831353.1"/>
    <property type="molecule type" value="Genomic_DNA"/>
</dbReference>
<evidence type="ECO:0000256" key="2">
    <source>
        <dbReference type="ARBA" id="ARBA00022670"/>
    </source>
</evidence>
<name>A0A9N9SXA4_DIABA</name>
<organism evidence="14 15">
    <name type="scientific">Diabrotica balteata</name>
    <name type="common">Banded cucumber beetle</name>
    <dbReference type="NCBI Taxonomy" id="107213"/>
    <lineage>
        <taxon>Eukaryota</taxon>
        <taxon>Metazoa</taxon>
        <taxon>Ecdysozoa</taxon>
        <taxon>Arthropoda</taxon>
        <taxon>Hexapoda</taxon>
        <taxon>Insecta</taxon>
        <taxon>Pterygota</taxon>
        <taxon>Neoptera</taxon>
        <taxon>Endopterygota</taxon>
        <taxon>Coleoptera</taxon>
        <taxon>Polyphaga</taxon>
        <taxon>Cucujiformia</taxon>
        <taxon>Chrysomeloidea</taxon>
        <taxon>Chrysomelidae</taxon>
        <taxon>Galerucinae</taxon>
        <taxon>Diabroticina</taxon>
        <taxon>Diabroticites</taxon>
        <taxon>Diabrotica</taxon>
    </lineage>
</organism>
<dbReference type="Gene3D" id="1.10.340.70">
    <property type="match status" value="1"/>
</dbReference>
<dbReference type="PROSITE" id="PS50103">
    <property type="entry name" value="ZF_C3H1"/>
    <property type="match status" value="1"/>
</dbReference>
<dbReference type="GO" id="GO:0004519">
    <property type="term" value="F:endonuclease activity"/>
    <property type="evidence" value="ECO:0007669"/>
    <property type="project" value="UniProtKB-KW"/>
</dbReference>
<keyword evidence="8" id="KW-0695">RNA-directed DNA polymerase</keyword>
<dbReference type="EC" id="2.7.7.49" evidence="1"/>
<feature type="domain" description="C3H1-type" evidence="10">
    <location>
        <begin position="1500"/>
        <end position="1527"/>
    </location>
</feature>
<sequence>MRYGHEHLEHVYQSQLKNRRQKKDEALQEYEVDIARLVRYAYPTAPEDMMEKLAVQTFIDSLRDHEMQRTLRLARHKTLMDVLSAALEYESATLASGGYSKVRTVKEEGDEDKLDQLFNMIKSMTHKKTKTIRPKTKPERVGLRGAASTQNFTKDPLILIASLKCREDSVYVDGEINGKKHTLLVDTGATRTIIRPTVINSRKKLLPTRLRLRTATGENANIHGEIQVQLGIGAEKFVHTVIVADIEEDVILGMDVMNTHGFQLDFKNKVIKVGNEEVFLHPHDDNTMQAAVKEDTVVPARSETIIVARLQGIVDEGTPVMMEPWNHDDEVGRGIIIGKELVTSAKEIPVRLINVNDYPVTIKKETKVGTCVPVTSIIRQTTTSDNSNDKFDQMVAVAGRSLNQIEKRKLKEFLRQYRDIFVPKGGKTGRTTVVKHKIDTGNAKPIRQTARRLPQAKREEAETIVQEMKKDGVIEPSTSPWVSPVVLVKKKDGTTRFCVDYRLLNNVTKKDSYPLPRIDDTLDTLAGSKLFSTLDLKSGYWQVEMDPVDKEKTAFTTGSGLWQFNVMPFGLCNAPATFERLMENVLRGLSWKTCLVYLDDIIVLGETFEDHLKNLENVFNRLKAAQLMLNPKKCQLFQGKVNYLGHIVSKEGVAVDKGKIDAIKEWPKPTDKHQVRSFLGLCTYYRKFIKKFADIAKPLTRLTEEAREYRWDVDCQNAFETLKKHLITAPILGYPLPDGEFILDTDASNVGIGGVLSQIQGGQERVLGYFSKVLSKPERNYCVTRRELLAVVKSVEHFYQYLYGRKFLIRTDHAALKWLMQFKNPEGQIARWIERLQEYDFKIEHRAGVSHRNADSLSRRPCPAECSHCNKTESKEAAVLRTTVVHDDWTPTKIREEQERDPVIQKIRKWKEENRRPPWQEISNLGSVVKTYWAQWDSFIMEDGLLKRVLENDDGSEKRRQLVIPKSRIAEVLHQLHDSPSGGHFGVKKTLQRIRERFYWMNSSDDVKDWCKKCTICATSNGPYRKRRAPMRQYNVGSPFERIALDIAGPFPESDNGGKYMLVVMDYFTKWVEIYALPDQKAATVADKLIQEYISRFGVPLEIHSDQGRNFESDLFQGICDRLGMKKTRTTAYHPQSDGMVERMNRTVGKYLTKVVSDHQRDWDQYLPFFTMAYRSAVNESTGQTPARVLFGREMRLPCDLEFGCRPGEDVAGEDYVIELRRRMDDVHELVRSHLQIASDRMKKRYDTQVEKGCFKKNDKVWLYNPKKRKGCSPKLQQFWEGPYLIMEKINDVIYRISKIPRGKPMIVHHNRLASFEGDHDVDEEVEVNQVQDVSDLTFEEFMGAYGGTGKARHGVTTEERQDLLALPDDYSLALTIPASIKDAPGLASVFRRKFGRVAELQCQVPAPGKTLKLQDASRYLFYLVTKDTARDQPTYRHVWEALLQLREHVLESDVQKLTMPKLECRQLDWRVIRNMVEEIFKDIEVQVLVCCNPHSYWCGEKTVPCHFYTTGSCKRGSSCRYQHVVPVPVPTRFQEEPSFKRGAMLRF</sequence>
<feature type="domain" description="Peptidase A2" evidence="11">
    <location>
        <begin position="181"/>
        <end position="256"/>
    </location>
</feature>
<dbReference type="InterPro" id="IPR000477">
    <property type="entry name" value="RT_dom"/>
</dbReference>
<dbReference type="FunFam" id="3.10.20.370:FF:000001">
    <property type="entry name" value="Retrovirus-related Pol polyprotein from transposon 17.6-like protein"/>
    <property type="match status" value="1"/>
</dbReference>
<dbReference type="FunFam" id="3.10.10.10:FF:000002">
    <property type="entry name" value="Retrovirus-related Pol polyprotein from transposon 17.6-like protein"/>
    <property type="match status" value="1"/>
</dbReference>
<evidence type="ECO:0000256" key="9">
    <source>
        <dbReference type="PROSITE-ProRule" id="PRU00723"/>
    </source>
</evidence>
<keyword evidence="5" id="KW-0540">Nuclease</keyword>
<dbReference type="FunFam" id="1.10.340.70:FF:000001">
    <property type="entry name" value="Retrovirus-related Pol polyprotein from transposon gypsy-like Protein"/>
    <property type="match status" value="1"/>
</dbReference>
<dbReference type="PROSITE" id="PS50175">
    <property type="entry name" value="ASP_PROT_RETROV"/>
    <property type="match status" value="1"/>
</dbReference>
<dbReference type="FunFam" id="3.30.70.270:FF:000020">
    <property type="entry name" value="Transposon Tf2-6 polyprotein-like Protein"/>
    <property type="match status" value="1"/>
</dbReference>
<proteinExistence type="predicted"/>
<dbReference type="InterPro" id="IPR043472">
    <property type="entry name" value="Macro_dom-like"/>
</dbReference>
<dbReference type="CDD" id="cd01647">
    <property type="entry name" value="RT_LTR"/>
    <property type="match status" value="1"/>
</dbReference>
<evidence type="ECO:0000313" key="15">
    <source>
        <dbReference type="Proteomes" id="UP001153709"/>
    </source>
</evidence>
<evidence type="ECO:0000313" key="14">
    <source>
        <dbReference type="EMBL" id="CAG9831353.1"/>
    </source>
</evidence>
<evidence type="ECO:0000259" key="12">
    <source>
        <dbReference type="PROSITE" id="PS50878"/>
    </source>
</evidence>
<dbReference type="InterPro" id="IPR012337">
    <property type="entry name" value="RNaseH-like_sf"/>
</dbReference>
<keyword evidence="9" id="KW-0479">Metal-binding</keyword>
<dbReference type="Gene3D" id="3.30.70.270">
    <property type="match status" value="2"/>
</dbReference>
<evidence type="ECO:0000256" key="5">
    <source>
        <dbReference type="ARBA" id="ARBA00022722"/>
    </source>
</evidence>
<reference evidence="14" key="1">
    <citation type="submission" date="2022-01" db="EMBL/GenBank/DDBJ databases">
        <authorList>
            <person name="King R."/>
        </authorList>
    </citation>
    <scope>NUCLEOTIDE SEQUENCE</scope>
</reference>
<dbReference type="SUPFAM" id="SSF50630">
    <property type="entry name" value="Acid proteases"/>
    <property type="match status" value="1"/>
</dbReference>
<dbReference type="Pfam" id="PF00665">
    <property type="entry name" value="rve"/>
    <property type="match status" value="1"/>
</dbReference>
<dbReference type="Gene3D" id="3.40.220.10">
    <property type="entry name" value="Leucine Aminopeptidase, subunit E, domain 1"/>
    <property type="match status" value="1"/>
</dbReference>
<feature type="domain" description="Integrase catalytic" evidence="13">
    <location>
        <begin position="1035"/>
        <end position="1194"/>
    </location>
</feature>
<dbReference type="Pfam" id="PF17917">
    <property type="entry name" value="RT_RNaseH"/>
    <property type="match status" value="1"/>
</dbReference>
<keyword evidence="4" id="KW-0548">Nucleotidyltransferase</keyword>
<dbReference type="PANTHER" id="PTHR37984">
    <property type="entry name" value="PROTEIN CBG26694"/>
    <property type="match status" value="1"/>
</dbReference>
<feature type="zinc finger region" description="C3H1-type" evidence="9">
    <location>
        <begin position="1500"/>
        <end position="1527"/>
    </location>
</feature>
<dbReference type="Gene3D" id="2.40.70.10">
    <property type="entry name" value="Acid Proteases"/>
    <property type="match status" value="1"/>
</dbReference>
<dbReference type="Pfam" id="PF17921">
    <property type="entry name" value="Integrase_H2C2"/>
    <property type="match status" value="1"/>
</dbReference>
<dbReference type="InterPro" id="IPR041588">
    <property type="entry name" value="Integrase_H2C2"/>
</dbReference>
<dbReference type="InterPro" id="IPR050951">
    <property type="entry name" value="Retrovirus_Pol_polyprotein"/>
</dbReference>
<evidence type="ECO:0000256" key="4">
    <source>
        <dbReference type="ARBA" id="ARBA00022695"/>
    </source>
</evidence>
<dbReference type="Pfam" id="PF13975">
    <property type="entry name" value="gag-asp_proteas"/>
    <property type="match status" value="1"/>
</dbReference>
<keyword evidence="7" id="KW-0378">Hydrolase</keyword>
<dbReference type="InterPro" id="IPR001969">
    <property type="entry name" value="Aspartic_peptidase_AS"/>
</dbReference>
<dbReference type="SMART" id="SM00356">
    <property type="entry name" value="ZnF_C3H1"/>
    <property type="match status" value="1"/>
</dbReference>
<dbReference type="SUPFAM" id="SSF56672">
    <property type="entry name" value="DNA/RNA polymerases"/>
    <property type="match status" value="1"/>
</dbReference>
<dbReference type="PANTHER" id="PTHR37984:SF5">
    <property type="entry name" value="PROTEIN NYNRIN-LIKE"/>
    <property type="match status" value="1"/>
</dbReference>
<dbReference type="InterPro" id="IPR054465">
    <property type="entry name" value="Integrase_p58-like_C"/>
</dbReference>
<evidence type="ECO:0000259" key="11">
    <source>
        <dbReference type="PROSITE" id="PS50175"/>
    </source>
</evidence>
<dbReference type="CDD" id="cd00303">
    <property type="entry name" value="retropepsin_like"/>
    <property type="match status" value="1"/>
</dbReference>
<dbReference type="PROSITE" id="PS50994">
    <property type="entry name" value="INTEGRASE"/>
    <property type="match status" value="1"/>
</dbReference>
<protein>
    <recommendedName>
        <fullName evidence="1">RNA-directed DNA polymerase</fullName>
        <ecNumber evidence="1">2.7.7.49</ecNumber>
    </recommendedName>
</protein>
<dbReference type="Gene3D" id="4.10.1000.10">
    <property type="entry name" value="Zinc finger, CCCH-type"/>
    <property type="match status" value="1"/>
</dbReference>
<dbReference type="GO" id="GO:0008270">
    <property type="term" value="F:zinc ion binding"/>
    <property type="evidence" value="ECO:0007669"/>
    <property type="project" value="UniProtKB-KW"/>
</dbReference>
<dbReference type="Gene3D" id="3.30.420.10">
    <property type="entry name" value="Ribonuclease H-like superfamily/Ribonuclease H"/>
    <property type="match status" value="1"/>
</dbReference>
<dbReference type="Pfam" id="PF22938">
    <property type="entry name" value="Integrase_p58_C"/>
    <property type="match status" value="1"/>
</dbReference>
<evidence type="ECO:0000256" key="6">
    <source>
        <dbReference type="ARBA" id="ARBA00022759"/>
    </source>
</evidence>
<accession>A0A9N9SXA4</accession>
<dbReference type="FunFam" id="3.30.420.10:FF:000032">
    <property type="entry name" value="Retrovirus-related Pol polyprotein from transposon 297-like Protein"/>
    <property type="match status" value="1"/>
</dbReference>
<keyword evidence="3" id="KW-0808">Transferase</keyword>
<feature type="domain" description="Reverse transcriptase" evidence="12">
    <location>
        <begin position="469"/>
        <end position="648"/>
    </location>
</feature>
<dbReference type="SUPFAM" id="SSF52949">
    <property type="entry name" value="Macro domain-like"/>
    <property type="match status" value="1"/>
</dbReference>
<dbReference type="InterPro" id="IPR036397">
    <property type="entry name" value="RNaseH_sf"/>
</dbReference>
<dbReference type="InterPro" id="IPR000571">
    <property type="entry name" value="Znf_CCCH"/>
</dbReference>
<dbReference type="InterPro" id="IPR043128">
    <property type="entry name" value="Rev_trsase/Diguanyl_cyclase"/>
</dbReference>
<gene>
    <name evidence="14" type="ORF">DIABBA_LOCUS4951</name>
</gene>
<keyword evidence="15" id="KW-1185">Reference proteome</keyword>
<evidence type="ECO:0000256" key="1">
    <source>
        <dbReference type="ARBA" id="ARBA00012493"/>
    </source>
</evidence>
<dbReference type="GO" id="GO:0003676">
    <property type="term" value="F:nucleic acid binding"/>
    <property type="evidence" value="ECO:0007669"/>
    <property type="project" value="InterPro"/>
</dbReference>